<name>A0A5B7H325_PORTR</name>
<dbReference type="AlphaFoldDB" id="A0A5B7H325"/>
<feature type="transmembrane region" description="Helical" evidence="1">
    <location>
        <begin position="96"/>
        <end position="115"/>
    </location>
</feature>
<keyword evidence="1" id="KW-1133">Transmembrane helix</keyword>
<accession>A0A5B7H325</accession>
<keyword evidence="1" id="KW-0812">Transmembrane</keyword>
<evidence type="ECO:0000313" key="2">
    <source>
        <dbReference type="EMBL" id="MPC65482.1"/>
    </source>
</evidence>
<sequence>MVSRKLKFARQFPTCQLFPTARIPLTLATRQAGSLFTYAWLPWLPSALLHLQLVVVCLREQGRHTLEERLEVLDRAEKGQRNSVIQAALCMNEATVSLVVVAAVVVMVMVVVMVIDARTPLSLALEGEAVQPRDEVDMLGVTLMRIAWLLDGKGLGVLYKAQVRSFIL</sequence>
<keyword evidence="1" id="KW-0472">Membrane</keyword>
<evidence type="ECO:0000256" key="1">
    <source>
        <dbReference type="SAM" id="Phobius"/>
    </source>
</evidence>
<gene>
    <name evidence="2" type="ORF">E2C01_059617</name>
</gene>
<protein>
    <submittedName>
        <fullName evidence="2">Uncharacterized protein</fullName>
    </submittedName>
</protein>
<reference evidence="2 3" key="1">
    <citation type="submission" date="2019-05" db="EMBL/GenBank/DDBJ databases">
        <title>Another draft genome of Portunus trituberculatus and its Hox gene families provides insights of decapod evolution.</title>
        <authorList>
            <person name="Jeong J.-H."/>
            <person name="Song I."/>
            <person name="Kim S."/>
            <person name="Choi T."/>
            <person name="Kim D."/>
            <person name="Ryu S."/>
            <person name="Kim W."/>
        </authorList>
    </citation>
    <scope>NUCLEOTIDE SEQUENCE [LARGE SCALE GENOMIC DNA]</scope>
    <source>
        <tissue evidence="2">Muscle</tissue>
    </source>
</reference>
<organism evidence="2 3">
    <name type="scientific">Portunus trituberculatus</name>
    <name type="common">Swimming crab</name>
    <name type="synonym">Neptunus trituberculatus</name>
    <dbReference type="NCBI Taxonomy" id="210409"/>
    <lineage>
        <taxon>Eukaryota</taxon>
        <taxon>Metazoa</taxon>
        <taxon>Ecdysozoa</taxon>
        <taxon>Arthropoda</taxon>
        <taxon>Crustacea</taxon>
        <taxon>Multicrustacea</taxon>
        <taxon>Malacostraca</taxon>
        <taxon>Eumalacostraca</taxon>
        <taxon>Eucarida</taxon>
        <taxon>Decapoda</taxon>
        <taxon>Pleocyemata</taxon>
        <taxon>Brachyura</taxon>
        <taxon>Eubrachyura</taxon>
        <taxon>Portunoidea</taxon>
        <taxon>Portunidae</taxon>
        <taxon>Portuninae</taxon>
        <taxon>Portunus</taxon>
    </lineage>
</organism>
<comment type="caution">
    <text evidence="2">The sequence shown here is derived from an EMBL/GenBank/DDBJ whole genome shotgun (WGS) entry which is preliminary data.</text>
</comment>
<dbReference type="Proteomes" id="UP000324222">
    <property type="component" value="Unassembled WGS sequence"/>
</dbReference>
<dbReference type="EMBL" id="VSRR010023426">
    <property type="protein sequence ID" value="MPC65482.1"/>
    <property type="molecule type" value="Genomic_DNA"/>
</dbReference>
<evidence type="ECO:0000313" key="3">
    <source>
        <dbReference type="Proteomes" id="UP000324222"/>
    </source>
</evidence>
<keyword evidence="3" id="KW-1185">Reference proteome</keyword>
<proteinExistence type="predicted"/>